<dbReference type="InterPro" id="IPR034583">
    <property type="entry name" value="EMF1"/>
</dbReference>
<feature type="compositionally biased region" description="Basic and acidic residues" evidence="1">
    <location>
        <begin position="252"/>
        <end position="270"/>
    </location>
</feature>
<dbReference type="GO" id="GO:0048367">
    <property type="term" value="P:shoot system development"/>
    <property type="evidence" value="ECO:0007669"/>
    <property type="project" value="InterPro"/>
</dbReference>
<feature type="region of interest" description="Disordered" evidence="1">
    <location>
        <begin position="423"/>
        <end position="461"/>
    </location>
</feature>
<organism evidence="2 3">
    <name type="scientific">Panicum miliaceum</name>
    <name type="common">Proso millet</name>
    <name type="synonym">Broomcorn millet</name>
    <dbReference type="NCBI Taxonomy" id="4540"/>
    <lineage>
        <taxon>Eukaryota</taxon>
        <taxon>Viridiplantae</taxon>
        <taxon>Streptophyta</taxon>
        <taxon>Embryophyta</taxon>
        <taxon>Tracheophyta</taxon>
        <taxon>Spermatophyta</taxon>
        <taxon>Magnoliopsida</taxon>
        <taxon>Liliopsida</taxon>
        <taxon>Poales</taxon>
        <taxon>Poaceae</taxon>
        <taxon>PACMAD clade</taxon>
        <taxon>Panicoideae</taxon>
        <taxon>Panicodae</taxon>
        <taxon>Paniceae</taxon>
        <taxon>Panicinae</taxon>
        <taxon>Panicum</taxon>
        <taxon>Panicum sect. Panicum</taxon>
    </lineage>
</organism>
<feature type="region of interest" description="Disordered" evidence="1">
    <location>
        <begin position="225"/>
        <end position="321"/>
    </location>
</feature>
<accession>A0A3L6SIU5</accession>
<dbReference type="AlphaFoldDB" id="A0A3L6SIU5"/>
<keyword evidence="3" id="KW-1185">Reference proteome</keyword>
<feature type="compositionally biased region" description="Polar residues" evidence="1">
    <location>
        <begin position="281"/>
        <end position="293"/>
    </location>
</feature>
<dbReference type="Proteomes" id="UP000275267">
    <property type="component" value="Unassembled WGS sequence"/>
</dbReference>
<comment type="caution">
    <text evidence="2">The sequence shown here is derived from an EMBL/GenBank/DDBJ whole genome shotgun (WGS) entry which is preliminary data.</text>
</comment>
<reference evidence="3" key="1">
    <citation type="journal article" date="2019" name="Nat. Commun.">
        <title>The genome of broomcorn millet.</title>
        <authorList>
            <person name="Zou C."/>
            <person name="Miki D."/>
            <person name="Li D."/>
            <person name="Tang Q."/>
            <person name="Xiao L."/>
            <person name="Rajput S."/>
            <person name="Deng P."/>
            <person name="Jia W."/>
            <person name="Huang R."/>
            <person name="Zhang M."/>
            <person name="Sun Y."/>
            <person name="Hu J."/>
            <person name="Fu X."/>
            <person name="Schnable P.S."/>
            <person name="Li F."/>
            <person name="Zhang H."/>
            <person name="Feng B."/>
            <person name="Zhu X."/>
            <person name="Liu R."/>
            <person name="Schnable J.C."/>
            <person name="Zhu J.-K."/>
            <person name="Zhang H."/>
        </authorList>
    </citation>
    <scope>NUCLEOTIDE SEQUENCE [LARGE SCALE GENOMIC DNA]</scope>
</reference>
<gene>
    <name evidence="2" type="ORF">C2845_PM07G39820</name>
</gene>
<feature type="compositionally biased region" description="Polar residues" evidence="1">
    <location>
        <begin position="228"/>
        <end position="242"/>
    </location>
</feature>
<dbReference type="OrthoDB" id="754229at2759"/>
<dbReference type="PANTHER" id="PTHR35504:SF1">
    <property type="entry name" value="PROTEIN EMBRYONIC FLOWER 1"/>
    <property type="match status" value="1"/>
</dbReference>
<sequence>MEAVAQTIGNEAVEELGRLPTVVAGPDDRPAELECDHFSIRGYVALRQKKDPKLCSLQIFRNQQQCDEHHNNSSPLLVAKYQRWNCSSCLDRVKNSGHRTTPETVSMQQDGDGCSISIIRTLPYNVGSRRLFSGTQQSSQGNGADQSTVSKSVQECNSKCSSPSDNKAVTAENVPATSTEKSVPDTFVEKSVPDTQDLQGSPNNLDVPENILNAVSMDVTDLPDVPQMISSKEGNGTQSQCSPKPCEGPNEDENRTVQDVPDVDRNESSVHKSISGHEGSKQLSGQKSIQVHNQGPRRAALKRNVGSDGKKKKNKSTGLADISDLKFSQRKPKKTRLISELIDSQIGGSADAIETDNVKTGDICESHKSKMPLEVGKDDDTLVSNQKVCEFQSMAVKNKAKLRGADNVDDGSSLMNWLRKTHKKVRKEKGGSGPKNCDSSAVSNSNPDIPASSDMHDGSLPVGDLAQEKVLSTTSVMHGNENAQKNILEQNMQKADDLCLNESENLKQRFLSNGKSTILLKRKVLLPATSSDDNPENSSIKRSMLRTDDLGRMESEGTVQRCLAKVSLGKRQILGSAFHKQNIPKNKKKRRLKVHEKQNVIDDIPMDIVELLARNQHARQLMTDTDSLENSHTQPKIAEVDCAEISAKDGPMDASTVLDTNFQKSLASESKRKSLQGSASSSTAAANVHLQDLHTQKSSQCHAASSAEIPNGHRPESHMQNSLQVHALPITGSFNVYPPKLRVPDILECTQEQQTHFCRDEEVTIACTSPIFSHHQHIAEVPTQSWSNKREKKLMWDSFKTASRNSPAPTYGFQFRNRVREVDPTPIPVYGASYDYATHQPVTAAVDQYTKEAVNQVHPRSVPSTALTMEVGRLCDRSIAGQSGLYPKEPMAATHLLGLMDSSTARGFTDYQRASRRQMELETQNLGSQYAQHNHYNASPSTSYGSHLTEKVPLRLQDLARHQVEKNLHRPLRPHPRVGVLGSLLQKDIANWSENCGTQSGYRLGVSKGTSSFDINRKGNYETLNSGMLSAGWNALQLGSATSVANPERPLPRYGVTQPWTGGTGKSVHPLDKLVKKDICQTNRNPADFTIISDKNEYMINL</sequence>
<protein>
    <recommendedName>
        <fullName evidence="4">Protein EMBRYONIC FLOWER 1-like</fullName>
    </recommendedName>
</protein>
<dbReference type="PANTHER" id="PTHR35504">
    <property type="entry name" value="PROTEIN EMBRYONIC FLOWER 1"/>
    <property type="match status" value="1"/>
</dbReference>
<evidence type="ECO:0000313" key="2">
    <source>
        <dbReference type="EMBL" id="RLN22065.1"/>
    </source>
</evidence>
<evidence type="ECO:0008006" key="4">
    <source>
        <dbReference type="Google" id="ProtNLM"/>
    </source>
</evidence>
<evidence type="ECO:0000256" key="1">
    <source>
        <dbReference type="SAM" id="MobiDB-lite"/>
    </source>
</evidence>
<dbReference type="GO" id="GO:0045892">
    <property type="term" value="P:negative regulation of DNA-templated transcription"/>
    <property type="evidence" value="ECO:0007669"/>
    <property type="project" value="InterPro"/>
</dbReference>
<dbReference type="GO" id="GO:0009910">
    <property type="term" value="P:negative regulation of flower development"/>
    <property type="evidence" value="ECO:0007669"/>
    <property type="project" value="InterPro"/>
</dbReference>
<evidence type="ECO:0000313" key="3">
    <source>
        <dbReference type="Proteomes" id="UP000275267"/>
    </source>
</evidence>
<feature type="region of interest" description="Disordered" evidence="1">
    <location>
        <begin position="155"/>
        <end position="187"/>
    </location>
</feature>
<dbReference type="STRING" id="4540.A0A3L6SIU5"/>
<feature type="region of interest" description="Disordered" evidence="1">
    <location>
        <begin position="529"/>
        <end position="552"/>
    </location>
</feature>
<feature type="compositionally biased region" description="Polar residues" evidence="1">
    <location>
        <begin position="155"/>
        <end position="167"/>
    </location>
</feature>
<dbReference type="EMBL" id="PQIB02000004">
    <property type="protein sequence ID" value="RLN22065.1"/>
    <property type="molecule type" value="Genomic_DNA"/>
</dbReference>
<name>A0A3L6SIU5_PANMI</name>
<proteinExistence type="predicted"/>
<feature type="compositionally biased region" description="Polar residues" evidence="1">
    <location>
        <begin position="437"/>
        <end position="447"/>
    </location>
</feature>
<feature type="compositionally biased region" description="Polar residues" evidence="1">
    <location>
        <begin position="529"/>
        <end position="541"/>
    </location>
</feature>
<feature type="region of interest" description="Disordered" evidence="1">
    <location>
        <begin position="693"/>
        <end position="718"/>
    </location>
</feature>